<dbReference type="InterPro" id="IPR017452">
    <property type="entry name" value="GPCR_Rhodpsn_7TM"/>
</dbReference>
<evidence type="ECO:0000256" key="10">
    <source>
        <dbReference type="ARBA" id="ARBA00023224"/>
    </source>
</evidence>
<dbReference type="GO" id="GO:0009897">
    <property type="term" value="C:external side of plasma membrane"/>
    <property type="evidence" value="ECO:0007669"/>
    <property type="project" value="TreeGrafter"/>
</dbReference>
<feature type="transmembrane region" description="Helical" evidence="12">
    <location>
        <begin position="87"/>
        <end position="107"/>
    </location>
</feature>
<accession>A0AAJ7TN28</accession>
<keyword evidence="4 12" id="KW-1133">Transmembrane helix</keyword>
<dbReference type="PROSITE" id="PS00237">
    <property type="entry name" value="G_PROTEIN_RECEP_F1_1"/>
    <property type="match status" value="1"/>
</dbReference>
<comment type="subcellular location">
    <subcellularLocation>
        <location evidence="1">Cell membrane</location>
        <topology evidence="1">Multi-pass membrane protein</topology>
    </subcellularLocation>
</comment>
<evidence type="ECO:0000256" key="9">
    <source>
        <dbReference type="ARBA" id="ARBA00023180"/>
    </source>
</evidence>
<keyword evidence="14" id="KW-1185">Reference proteome</keyword>
<feature type="transmembrane region" description="Helical" evidence="12">
    <location>
        <begin position="211"/>
        <end position="234"/>
    </location>
</feature>
<dbReference type="RefSeq" id="XP_032820902.1">
    <property type="nucleotide sequence ID" value="XM_032965011.1"/>
</dbReference>
<dbReference type="GO" id="GO:0006955">
    <property type="term" value="P:immune response"/>
    <property type="evidence" value="ECO:0007669"/>
    <property type="project" value="TreeGrafter"/>
</dbReference>
<dbReference type="GO" id="GO:0016493">
    <property type="term" value="F:C-C chemokine receptor activity"/>
    <property type="evidence" value="ECO:0007669"/>
    <property type="project" value="TreeGrafter"/>
</dbReference>
<evidence type="ECO:0000256" key="4">
    <source>
        <dbReference type="ARBA" id="ARBA00022989"/>
    </source>
</evidence>
<organism evidence="14 15">
    <name type="scientific">Petromyzon marinus</name>
    <name type="common">Sea lamprey</name>
    <dbReference type="NCBI Taxonomy" id="7757"/>
    <lineage>
        <taxon>Eukaryota</taxon>
        <taxon>Metazoa</taxon>
        <taxon>Chordata</taxon>
        <taxon>Craniata</taxon>
        <taxon>Vertebrata</taxon>
        <taxon>Cyclostomata</taxon>
        <taxon>Hyperoartia</taxon>
        <taxon>Petromyzontiformes</taxon>
        <taxon>Petromyzontidae</taxon>
        <taxon>Petromyzon</taxon>
    </lineage>
</organism>
<proteinExistence type="inferred from homology"/>
<evidence type="ECO:0000259" key="13">
    <source>
        <dbReference type="PROSITE" id="PS50262"/>
    </source>
</evidence>
<sequence length="379" mass="42061">MDLASSTPTASAHGGLNASAVCDVAPCPVNLTLDAEKFCNATTIWDSIYVFVPAAYYVILALGVVGNLSVILVLCLQATKRTAAEIYLLNLACADLLFVCTLPLWAINITRKYDWPFGDALCRAVGGLVYVNMYGSVYFLTAISVERYFAVAKPMSLGLRRTRSCARRVCLLVWAATAVFSLPVFVFRGTLFLKEYNITACVNQANTGWLMANYAFLNVAGFLLPLGVMLFCAWHIVQELRRSFQKTRQNEKRVTVLMCVMVLAFFICWMPVHFFLFLDFLIRRDVITGCDATEAIEAGVQILTVVGYANSCLNPLIYVFLGKMYRERASQILRRVAAFLRSSSMQNMSQSSRSQSVTTVFRVSQTNLTSVIQSNVAAL</sequence>
<dbReference type="GO" id="GO:0004947">
    <property type="term" value="F:bradykinin receptor activity"/>
    <property type="evidence" value="ECO:0007669"/>
    <property type="project" value="InterPro"/>
</dbReference>
<keyword evidence="10 11" id="KW-0807">Transducer</keyword>
<dbReference type="GeneID" id="116948388"/>
<dbReference type="SUPFAM" id="SSF81321">
    <property type="entry name" value="Family A G protein-coupled receptor-like"/>
    <property type="match status" value="1"/>
</dbReference>
<dbReference type="GO" id="GO:0007204">
    <property type="term" value="P:positive regulation of cytosolic calcium ion concentration"/>
    <property type="evidence" value="ECO:0007669"/>
    <property type="project" value="TreeGrafter"/>
</dbReference>
<evidence type="ECO:0000256" key="5">
    <source>
        <dbReference type="ARBA" id="ARBA00023040"/>
    </source>
</evidence>
<dbReference type="PROSITE" id="PS50262">
    <property type="entry name" value="G_PROTEIN_RECEP_F1_2"/>
    <property type="match status" value="1"/>
</dbReference>
<evidence type="ECO:0000256" key="8">
    <source>
        <dbReference type="ARBA" id="ARBA00023170"/>
    </source>
</evidence>
<evidence type="ECO:0000256" key="6">
    <source>
        <dbReference type="ARBA" id="ARBA00023136"/>
    </source>
</evidence>
<feature type="domain" description="G-protein coupled receptors family 1 profile" evidence="13">
    <location>
        <begin position="66"/>
        <end position="318"/>
    </location>
</feature>
<evidence type="ECO:0000313" key="14">
    <source>
        <dbReference type="Proteomes" id="UP001318040"/>
    </source>
</evidence>
<keyword evidence="6 12" id="KW-0472">Membrane</keyword>
<keyword evidence="9" id="KW-0325">Glycoprotein</keyword>
<dbReference type="InterPro" id="IPR050119">
    <property type="entry name" value="CCR1-9-like"/>
</dbReference>
<keyword evidence="3 11" id="KW-0812">Transmembrane</keyword>
<evidence type="ECO:0000256" key="2">
    <source>
        <dbReference type="ARBA" id="ARBA00022475"/>
    </source>
</evidence>
<dbReference type="PANTHER" id="PTHR10489">
    <property type="entry name" value="CELL ADHESION MOLECULE"/>
    <property type="match status" value="1"/>
</dbReference>
<dbReference type="PANTHER" id="PTHR10489:SF957">
    <property type="entry name" value="B2 BRADYKININ RECEPTOR"/>
    <property type="match status" value="1"/>
</dbReference>
<evidence type="ECO:0000256" key="3">
    <source>
        <dbReference type="ARBA" id="ARBA00022692"/>
    </source>
</evidence>
<feature type="transmembrane region" description="Helical" evidence="12">
    <location>
        <begin position="298"/>
        <end position="321"/>
    </location>
</feature>
<dbReference type="GO" id="GO:0019722">
    <property type="term" value="P:calcium-mediated signaling"/>
    <property type="evidence" value="ECO:0007669"/>
    <property type="project" value="TreeGrafter"/>
</dbReference>
<dbReference type="GO" id="GO:0019957">
    <property type="term" value="F:C-C chemokine binding"/>
    <property type="evidence" value="ECO:0007669"/>
    <property type="project" value="TreeGrafter"/>
</dbReference>
<evidence type="ECO:0000256" key="12">
    <source>
        <dbReference type="SAM" id="Phobius"/>
    </source>
</evidence>
<evidence type="ECO:0000313" key="15">
    <source>
        <dbReference type="RefSeq" id="XP_032820902.1"/>
    </source>
</evidence>
<dbReference type="GO" id="GO:0060326">
    <property type="term" value="P:cell chemotaxis"/>
    <property type="evidence" value="ECO:0007669"/>
    <property type="project" value="TreeGrafter"/>
</dbReference>
<keyword evidence="5 11" id="KW-0297">G-protein coupled receptor</keyword>
<dbReference type="Pfam" id="PF00001">
    <property type="entry name" value="7tm_1"/>
    <property type="match status" value="1"/>
</dbReference>
<comment type="similarity">
    <text evidence="11">Belongs to the G-protein coupled receptor 1 family.</text>
</comment>
<reference evidence="15" key="1">
    <citation type="submission" date="2025-08" db="UniProtKB">
        <authorList>
            <consortium name="RefSeq"/>
        </authorList>
    </citation>
    <scope>IDENTIFICATION</scope>
    <source>
        <tissue evidence="15">Sperm</tissue>
    </source>
</reference>
<feature type="transmembrane region" description="Helical" evidence="12">
    <location>
        <begin position="54"/>
        <end position="75"/>
    </location>
</feature>
<dbReference type="Gene3D" id="1.20.1070.10">
    <property type="entry name" value="Rhodopsin 7-helix transmembrane proteins"/>
    <property type="match status" value="1"/>
</dbReference>
<name>A0AAJ7TN28_PETMA</name>
<keyword evidence="8 11" id="KW-0675">Receptor</keyword>
<evidence type="ECO:0000256" key="1">
    <source>
        <dbReference type="ARBA" id="ARBA00004651"/>
    </source>
</evidence>
<keyword evidence="2" id="KW-1003">Cell membrane</keyword>
<protein>
    <submittedName>
        <fullName evidence="15">B1 bradykinin receptor-like</fullName>
    </submittedName>
</protein>
<feature type="transmembrane region" description="Helical" evidence="12">
    <location>
        <begin position="169"/>
        <end position="191"/>
    </location>
</feature>
<dbReference type="InterPro" id="IPR000276">
    <property type="entry name" value="GPCR_Rhodpsn"/>
</dbReference>
<dbReference type="PRINTS" id="PR00237">
    <property type="entry name" value="GPCRRHODOPSN"/>
</dbReference>
<evidence type="ECO:0000256" key="7">
    <source>
        <dbReference type="ARBA" id="ARBA00023157"/>
    </source>
</evidence>
<feature type="transmembrane region" description="Helical" evidence="12">
    <location>
        <begin position="254"/>
        <end position="278"/>
    </location>
</feature>
<dbReference type="Proteomes" id="UP001318040">
    <property type="component" value="Chromosome 33"/>
</dbReference>
<keyword evidence="7" id="KW-1015">Disulfide bond</keyword>
<feature type="transmembrane region" description="Helical" evidence="12">
    <location>
        <begin position="127"/>
        <end position="149"/>
    </location>
</feature>
<dbReference type="KEGG" id="pmrn:116948388"/>
<gene>
    <name evidence="15" type="primary">LOC116948388</name>
</gene>
<evidence type="ECO:0000256" key="11">
    <source>
        <dbReference type="RuleBase" id="RU000688"/>
    </source>
</evidence>
<dbReference type="AlphaFoldDB" id="A0AAJ7TN28"/>
<dbReference type="PRINTS" id="PR00425">
    <property type="entry name" value="BRADYKININR"/>
</dbReference>
<dbReference type="InterPro" id="IPR000496">
    <property type="entry name" value="Brdyknn_rcpt"/>
</dbReference>